<gene>
    <name evidence="1" type="ORF">DYM67_13755</name>
</gene>
<dbReference type="RefSeq" id="WP_109147427.1">
    <property type="nucleotide sequence ID" value="NZ_QDPE01000002.1"/>
</dbReference>
<proteinExistence type="predicted"/>
<sequence length="339" mass="39310">MDFKEWLSSNKNSLPDATRENFEKLYLEFIDFKANEYMLELKEKKAELLAQNEQEHQNFIKRHVNIWRDAFGLLELLLELCINQGSKYSTSLQQDKDTDTNNHLQLLIRLHAKACAIANEILCLLKNGFPDAAHARWRALHETNVTLHFIDKHGPKCSEIFLAHEIYDSYYLMMSHKKYESRLQEKGPSNEEVRELTDLFDKAIKTYGRSFDSQYGWATPFLTDKKHKASFKSIEKEVKLDHMRPYFKWACQNIHVNIKTITNSLSLPHHLKNDINIGPSNFGLVDPAHATALSLTQSTCCLLKNDCNEENLIFMNLIKQLSIEIGDTFLSISNSIENK</sequence>
<comment type="caution">
    <text evidence="1">The sequence shown here is derived from an EMBL/GenBank/DDBJ whole genome shotgun (WGS) entry which is preliminary data.</text>
</comment>
<evidence type="ECO:0000313" key="1">
    <source>
        <dbReference type="EMBL" id="ECV1778000.1"/>
    </source>
</evidence>
<protein>
    <submittedName>
        <fullName evidence="1">Uncharacterized protein</fullName>
    </submittedName>
</protein>
<dbReference type="Pfam" id="PF18928">
    <property type="entry name" value="DUF5677"/>
    <property type="match status" value="1"/>
</dbReference>
<name>A0A608QEX8_SALTH</name>
<dbReference type="InterPro" id="IPR043733">
    <property type="entry name" value="DUF5677"/>
</dbReference>
<dbReference type="EMBL" id="AAKSOW010000006">
    <property type="protein sequence ID" value="ECV1778000.1"/>
    <property type="molecule type" value="Genomic_DNA"/>
</dbReference>
<organism evidence="1">
    <name type="scientific">Salmonella thompson</name>
    <dbReference type="NCBI Taxonomy" id="600"/>
    <lineage>
        <taxon>Bacteria</taxon>
        <taxon>Pseudomonadati</taxon>
        <taxon>Pseudomonadota</taxon>
        <taxon>Gammaproteobacteria</taxon>
        <taxon>Enterobacterales</taxon>
        <taxon>Enterobacteriaceae</taxon>
        <taxon>Salmonella</taxon>
    </lineage>
</organism>
<accession>A0A608QEX8</accession>
<reference evidence="1" key="1">
    <citation type="submission" date="2018-08" db="EMBL/GenBank/DDBJ databases">
        <authorList>
            <consortium name="NARMS: The National Antimicrobial Resistance Monitoring System"/>
        </authorList>
    </citation>
    <scope>NUCLEOTIDE SEQUENCE</scope>
    <source>
        <strain evidence="1">CVM N17S021</strain>
    </source>
</reference>
<dbReference type="AlphaFoldDB" id="A0A608QEX8"/>